<sequence>MGLENMRRWPMYIVFAVCILLTLSLLNSWNLETELRNRISEVSRQLQECSKQQTTCMEESLTLLEQRDSYSNKVSDLNKHKTRLEEDLSEYRTKLTKSEIQINNTKDDVNMCKTELQSLKNLHVSESAMLETLRSEKKKYTSQLTARKQKIEELEKEIERLRAVLTTKSAPNPPVPSKVTPAAVPPKQSPALNVVQNPINEPVLENDAKEDIEDPNVLNDGQDFDAQLQ</sequence>
<evidence type="ECO:0000313" key="4">
    <source>
        <dbReference type="RefSeq" id="XP_028027154.1"/>
    </source>
</evidence>
<feature type="coiled-coil region" evidence="1">
    <location>
        <begin position="32"/>
        <end position="164"/>
    </location>
</feature>
<dbReference type="RefSeq" id="XP_028027165.1">
    <property type="nucleotide sequence ID" value="XM_028171364.1"/>
</dbReference>
<dbReference type="GeneID" id="114240707"/>
<dbReference type="OrthoDB" id="10072022at2759"/>
<evidence type="ECO:0000256" key="2">
    <source>
        <dbReference type="SAM" id="MobiDB-lite"/>
    </source>
</evidence>
<evidence type="ECO:0000256" key="1">
    <source>
        <dbReference type="SAM" id="Coils"/>
    </source>
</evidence>
<dbReference type="KEGG" id="bman:114240698"/>
<organism evidence="3 5">
    <name type="scientific">Bombyx mandarina</name>
    <name type="common">Wild silk moth</name>
    <name type="synonym">Wild silkworm</name>
    <dbReference type="NCBI Taxonomy" id="7092"/>
    <lineage>
        <taxon>Eukaryota</taxon>
        <taxon>Metazoa</taxon>
        <taxon>Ecdysozoa</taxon>
        <taxon>Arthropoda</taxon>
        <taxon>Hexapoda</taxon>
        <taxon>Insecta</taxon>
        <taxon>Pterygota</taxon>
        <taxon>Neoptera</taxon>
        <taxon>Endopterygota</taxon>
        <taxon>Lepidoptera</taxon>
        <taxon>Glossata</taxon>
        <taxon>Ditrysia</taxon>
        <taxon>Bombycoidea</taxon>
        <taxon>Bombycidae</taxon>
        <taxon>Bombycinae</taxon>
        <taxon>Bombyx</taxon>
    </lineage>
</organism>
<accession>A0A6J2JCE1</accession>
<evidence type="ECO:0000313" key="5">
    <source>
        <dbReference type="RefSeq" id="XP_028027165.1"/>
    </source>
</evidence>
<keyword evidence="3" id="KW-1185">Reference proteome</keyword>
<gene>
    <name evidence="5" type="primary">LOC114240707</name>
    <name evidence="4" type="synonym">LOC114240698</name>
</gene>
<feature type="region of interest" description="Disordered" evidence="2">
    <location>
        <begin position="168"/>
        <end position="229"/>
    </location>
</feature>
<dbReference type="Proteomes" id="UP000504629">
    <property type="component" value="Unplaced"/>
</dbReference>
<reference evidence="4 5" key="1">
    <citation type="submission" date="2025-04" db="UniProtKB">
        <authorList>
            <consortium name="RefSeq"/>
        </authorList>
    </citation>
    <scope>IDENTIFICATION</scope>
    <source>
        <tissue evidence="4 5">Silk gland</tissue>
    </source>
</reference>
<proteinExistence type="predicted"/>
<dbReference type="RefSeq" id="XP_028027154.1">
    <property type="nucleotide sequence ID" value="XM_028171353.1"/>
</dbReference>
<name>A0A6J2JCE1_BOMMA</name>
<dbReference type="AlphaFoldDB" id="A0A6J2JCE1"/>
<keyword evidence="1" id="KW-0175">Coiled coil</keyword>
<dbReference type="Gene3D" id="1.10.287.1490">
    <property type="match status" value="1"/>
</dbReference>
<protein>
    <submittedName>
        <fullName evidence="4 5">Pericentrin-like</fullName>
    </submittedName>
</protein>
<feature type="compositionally biased region" description="Polar residues" evidence="2">
    <location>
        <begin position="190"/>
        <end position="199"/>
    </location>
</feature>
<evidence type="ECO:0000313" key="3">
    <source>
        <dbReference type="Proteomes" id="UP000504629"/>
    </source>
</evidence>
<dbReference type="KEGG" id="bman:114240707"/>